<dbReference type="HAMAP" id="MF_00152">
    <property type="entry name" value="Nfo"/>
    <property type="match status" value="1"/>
</dbReference>
<evidence type="ECO:0000256" key="7">
    <source>
        <dbReference type="HAMAP-Rule" id="MF_00152"/>
    </source>
</evidence>
<comment type="caution">
    <text evidence="9">The sequence shown here is derived from an EMBL/GenBank/DDBJ whole genome shotgun (WGS) entry which is preliminary data.</text>
</comment>
<organism evidence="9 10">
    <name type="scientific">Candidatus Roizmanbacteria bacterium RIFCSPLOWO2_01_FULL_38_12</name>
    <dbReference type="NCBI Taxonomy" id="1802061"/>
    <lineage>
        <taxon>Bacteria</taxon>
        <taxon>Candidatus Roizmaniibacteriota</taxon>
    </lineage>
</organism>
<feature type="binding site" evidence="7">
    <location>
        <position position="259"/>
    </location>
    <ligand>
        <name>Zn(2+)</name>
        <dbReference type="ChEBI" id="CHEBI:29105"/>
        <label>2</label>
    </ligand>
</feature>
<dbReference type="InterPro" id="IPR001719">
    <property type="entry name" value="AP_endonuc_2"/>
</dbReference>
<evidence type="ECO:0000256" key="2">
    <source>
        <dbReference type="ARBA" id="ARBA00022723"/>
    </source>
</evidence>
<dbReference type="GO" id="GO:0008270">
    <property type="term" value="F:zinc ion binding"/>
    <property type="evidence" value="ECO:0007669"/>
    <property type="project" value="UniProtKB-UniRule"/>
</dbReference>
<dbReference type="PROSITE" id="PS00730">
    <property type="entry name" value="AP_NUCLEASE_F2_2"/>
    <property type="match status" value="1"/>
</dbReference>
<dbReference type="GO" id="GO:0003906">
    <property type="term" value="F:DNA-(apurinic or apyrimidinic site) endonuclease activity"/>
    <property type="evidence" value="ECO:0007669"/>
    <property type="project" value="TreeGrafter"/>
</dbReference>
<feature type="binding site" evidence="7">
    <location>
        <position position="180"/>
    </location>
    <ligand>
        <name>Zn(2+)</name>
        <dbReference type="ChEBI" id="CHEBI:29105"/>
        <label>3</label>
    </ligand>
</feature>
<dbReference type="PROSITE" id="PS51432">
    <property type="entry name" value="AP_NUCLEASE_F2_4"/>
    <property type="match status" value="1"/>
</dbReference>
<keyword evidence="7" id="KW-0255">Endonuclease</keyword>
<feature type="binding site" evidence="7">
    <location>
        <position position="229"/>
    </location>
    <ligand>
        <name>Zn(2+)</name>
        <dbReference type="ChEBI" id="CHEBI:29105"/>
        <label>3</label>
    </ligand>
</feature>
<feature type="binding site" evidence="7">
    <location>
        <position position="227"/>
    </location>
    <ligand>
        <name>Zn(2+)</name>
        <dbReference type="ChEBI" id="CHEBI:29105"/>
        <label>3</label>
    </ligand>
</feature>
<dbReference type="CDD" id="cd00019">
    <property type="entry name" value="AP2Ec"/>
    <property type="match status" value="1"/>
</dbReference>
<dbReference type="AlphaFoldDB" id="A0A1F7IXW7"/>
<dbReference type="PANTHER" id="PTHR21445:SF0">
    <property type="entry name" value="APURINIC-APYRIMIDINIC ENDONUCLEASE"/>
    <property type="match status" value="1"/>
</dbReference>
<dbReference type="PANTHER" id="PTHR21445">
    <property type="entry name" value="ENDONUCLEASE IV ENDODEOXYRIBONUCLEASE IV"/>
    <property type="match status" value="1"/>
</dbReference>
<keyword evidence="3 7" id="KW-0227">DNA damage</keyword>
<gene>
    <name evidence="7" type="primary">nfo</name>
    <name evidence="9" type="ORF">A3A93_01830</name>
</gene>
<dbReference type="EMBL" id="MGAL01000018">
    <property type="protein sequence ID" value="OGK48193.1"/>
    <property type="molecule type" value="Genomic_DNA"/>
</dbReference>
<dbReference type="Pfam" id="PF01261">
    <property type="entry name" value="AP_endonuc_2"/>
    <property type="match status" value="1"/>
</dbReference>
<evidence type="ECO:0000256" key="1">
    <source>
        <dbReference type="ARBA" id="ARBA00005340"/>
    </source>
</evidence>
<feature type="binding site" evidence="7">
    <location>
        <position position="146"/>
    </location>
    <ligand>
        <name>Zn(2+)</name>
        <dbReference type="ChEBI" id="CHEBI:29105"/>
        <label>1</label>
    </ligand>
</feature>
<dbReference type="STRING" id="1802061.A3A93_01830"/>
<dbReference type="GO" id="GO:0006284">
    <property type="term" value="P:base-excision repair"/>
    <property type="evidence" value="ECO:0007669"/>
    <property type="project" value="TreeGrafter"/>
</dbReference>
<comment type="cofactor">
    <cofactor evidence="7">
        <name>Zn(2+)</name>
        <dbReference type="ChEBI" id="CHEBI:29105"/>
    </cofactor>
    <text evidence="7">Binds 3 Zn(2+) ions.</text>
</comment>
<feature type="binding site" evidence="7">
    <location>
        <position position="106"/>
    </location>
    <ligand>
        <name>Zn(2+)</name>
        <dbReference type="ChEBI" id="CHEBI:29105"/>
        <label>1</label>
    </ligand>
</feature>
<feature type="binding site" evidence="7">
    <location>
        <position position="214"/>
    </location>
    <ligand>
        <name>Zn(2+)</name>
        <dbReference type="ChEBI" id="CHEBI:29105"/>
        <label>2</label>
    </ligand>
</feature>
<dbReference type="GO" id="GO:0008833">
    <property type="term" value="F:deoxyribonuclease IV (phage-T4-induced) activity"/>
    <property type="evidence" value="ECO:0007669"/>
    <property type="project" value="UniProtKB-UniRule"/>
</dbReference>
<feature type="binding site" evidence="7">
    <location>
        <position position="146"/>
    </location>
    <ligand>
        <name>Zn(2+)</name>
        <dbReference type="ChEBI" id="CHEBI:29105"/>
        <label>2</label>
    </ligand>
</feature>
<evidence type="ECO:0000313" key="10">
    <source>
        <dbReference type="Proteomes" id="UP000177141"/>
    </source>
</evidence>
<dbReference type="Proteomes" id="UP000177141">
    <property type="component" value="Unassembled WGS sequence"/>
</dbReference>
<evidence type="ECO:0000256" key="4">
    <source>
        <dbReference type="ARBA" id="ARBA00022801"/>
    </source>
</evidence>
<keyword evidence="2 7" id="KW-0479">Metal-binding</keyword>
<feature type="binding site" evidence="7">
    <location>
        <position position="177"/>
    </location>
    <ligand>
        <name>Zn(2+)</name>
        <dbReference type="ChEBI" id="CHEBI:29105"/>
        <label>2</label>
    </ligand>
</feature>
<evidence type="ECO:0000256" key="3">
    <source>
        <dbReference type="ARBA" id="ARBA00022763"/>
    </source>
</evidence>
<evidence type="ECO:0000256" key="6">
    <source>
        <dbReference type="ARBA" id="ARBA00023204"/>
    </source>
</evidence>
<comment type="catalytic activity">
    <reaction evidence="7">
        <text>Endonucleolytic cleavage to 5'-phosphooligonucleotide end-products.</text>
        <dbReference type="EC" id="3.1.21.2"/>
    </reaction>
</comment>
<dbReference type="InterPro" id="IPR013022">
    <property type="entry name" value="Xyl_isomerase-like_TIM-brl"/>
</dbReference>
<dbReference type="InterPro" id="IPR036237">
    <property type="entry name" value="Xyl_isomerase-like_sf"/>
</dbReference>
<name>A0A1F7IXW7_9BACT</name>
<protein>
    <recommendedName>
        <fullName evidence="7">Probable endonuclease 4</fullName>
        <ecNumber evidence="7">3.1.21.2</ecNumber>
    </recommendedName>
    <alternativeName>
        <fullName evidence="7">Endodeoxyribonuclease IV</fullName>
    </alternativeName>
    <alternativeName>
        <fullName evidence="7">Endonuclease IV</fullName>
    </alternativeName>
</protein>
<dbReference type="FunFam" id="3.20.20.150:FF:000001">
    <property type="entry name" value="Probable endonuclease 4"/>
    <property type="match status" value="1"/>
</dbReference>
<dbReference type="NCBIfam" id="TIGR00587">
    <property type="entry name" value="nfo"/>
    <property type="match status" value="1"/>
</dbReference>
<comment type="similarity">
    <text evidence="1 7">Belongs to the AP endonuclease 2 family.</text>
</comment>
<keyword evidence="5 7" id="KW-0862">Zinc</keyword>
<accession>A0A1F7IXW7</accession>
<evidence type="ECO:0000313" key="9">
    <source>
        <dbReference type="EMBL" id="OGK48193.1"/>
    </source>
</evidence>
<reference evidence="9 10" key="1">
    <citation type="journal article" date="2016" name="Nat. Commun.">
        <title>Thousands of microbial genomes shed light on interconnected biogeochemical processes in an aquifer system.</title>
        <authorList>
            <person name="Anantharaman K."/>
            <person name="Brown C.T."/>
            <person name="Hug L.A."/>
            <person name="Sharon I."/>
            <person name="Castelle C.J."/>
            <person name="Probst A.J."/>
            <person name="Thomas B.C."/>
            <person name="Singh A."/>
            <person name="Wilkins M.J."/>
            <person name="Karaoz U."/>
            <person name="Brodie E.L."/>
            <person name="Williams K.H."/>
            <person name="Hubbard S.S."/>
            <person name="Banfield J.F."/>
        </authorList>
    </citation>
    <scope>NUCLEOTIDE SEQUENCE [LARGE SCALE GENOMIC DNA]</scope>
</reference>
<keyword evidence="6 7" id="KW-0234">DNA repair</keyword>
<dbReference type="GO" id="GO:0003677">
    <property type="term" value="F:DNA binding"/>
    <property type="evidence" value="ECO:0007669"/>
    <property type="project" value="InterPro"/>
</dbReference>
<proteinExistence type="inferred from homology"/>
<comment type="function">
    <text evidence="7">Endonuclease IV plays a role in DNA repair. It cleaves phosphodiester bonds at apurinic or apyrimidinic (AP) sites, generating a 3'-hydroxyl group and a 5'-terminal sugar phosphate.</text>
</comment>
<evidence type="ECO:0000256" key="5">
    <source>
        <dbReference type="ARBA" id="ARBA00022833"/>
    </source>
</evidence>
<dbReference type="EC" id="3.1.21.2" evidence="7"/>
<dbReference type="InterPro" id="IPR018246">
    <property type="entry name" value="AP_endonuc_F2_Zn_BS"/>
</dbReference>
<dbReference type="SMART" id="SM00518">
    <property type="entry name" value="AP2Ec"/>
    <property type="match status" value="1"/>
</dbReference>
<dbReference type="SUPFAM" id="SSF51658">
    <property type="entry name" value="Xylose isomerase-like"/>
    <property type="match status" value="1"/>
</dbReference>
<dbReference type="GO" id="GO:0008081">
    <property type="term" value="F:phosphoric diester hydrolase activity"/>
    <property type="evidence" value="ECO:0007669"/>
    <property type="project" value="TreeGrafter"/>
</dbReference>
<keyword evidence="4 7" id="KW-0378">Hydrolase</keyword>
<evidence type="ECO:0000259" key="8">
    <source>
        <dbReference type="Pfam" id="PF01261"/>
    </source>
</evidence>
<dbReference type="Gene3D" id="3.20.20.150">
    <property type="entry name" value="Divalent-metal-dependent TIM barrel enzymes"/>
    <property type="match status" value="1"/>
</dbReference>
<feature type="domain" description="Xylose isomerase-like TIM barrel" evidence="8">
    <location>
        <begin position="21"/>
        <end position="275"/>
    </location>
</feature>
<feature type="binding site" evidence="7">
    <location>
        <position position="67"/>
    </location>
    <ligand>
        <name>Zn(2+)</name>
        <dbReference type="ChEBI" id="CHEBI:29105"/>
        <label>1</label>
    </ligand>
</feature>
<sequence>MHKLGAHLSISGRYEKAIESIENIGGNCLQIFSASPRQWQFAHPSQKQIETFVKAKKEFTINPVYFHASYLINLGFDNGVGKVSVRNLINEFNLSKKMQVRGSIVHLGSLKREKKTLIEDEAYYDLIENIKQILKNTPEDVLFIIENAGTNKLGKTLNEIALIINSVDDDRLRVCLDTCHLHAAGYNLTTYKDFEEFLSTFDSLIGLEKLELVHMNDSRDLLGSFRDRHENIGKGNIAIEVFKNFLNNPKTKHLPFIIETPGFDDKGPDKENLDILKGLIS</sequence>
<keyword evidence="7" id="KW-0540">Nuclease</keyword>
<dbReference type="PROSITE" id="PS00731">
    <property type="entry name" value="AP_NUCLEASE_F2_3"/>
    <property type="match status" value="1"/>
</dbReference>